<dbReference type="Proteomes" id="UP000244073">
    <property type="component" value="Unassembled WGS sequence"/>
</dbReference>
<proteinExistence type="predicted"/>
<reference evidence="2 3" key="1">
    <citation type="journal article" date="2018" name="Proc. Natl. Acad. Sci. U.S.A.">
        <title>Linking secondary metabolites to gene clusters through genome sequencing of six diverse Aspergillus species.</title>
        <authorList>
            <person name="Kaerboelling I."/>
            <person name="Vesth T.C."/>
            <person name="Frisvad J.C."/>
            <person name="Nybo J.L."/>
            <person name="Theobald S."/>
            <person name="Kuo A."/>
            <person name="Bowyer P."/>
            <person name="Matsuda Y."/>
            <person name="Mondo S."/>
            <person name="Lyhne E.K."/>
            <person name="Kogle M.E."/>
            <person name="Clum A."/>
            <person name="Lipzen A."/>
            <person name="Salamov A."/>
            <person name="Ngan C.Y."/>
            <person name="Daum C."/>
            <person name="Chiniquy J."/>
            <person name="Barry K."/>
            <person name="LaButti K."/>
            <person name="Haridas S."/>
            <person name="Simmons B.A."/>
            <person name="Magnuson J.K."/>
            <person name="Mortensen U.H."/>
            <person name="Larsen T.O."/>
            <person name="Grigoriev I.V."/>
            <person name="Baker S.E."/>
            <person name="Andersen M.R."/>
        </authorList>
    </citation>
    <scope>NUCLEOTIDE SEQUENCE [LARGE SCALE GENOMIC DNA]</scope>
    <source>
        <strain evidence="2 3">IBT 24754</strain>
    </source>
</reference>
<feature type="region of interest" description="Disordered" evidence="1">
    <location>
        <begin position="106"/>
        <end position="137"/>
    </location>
</feature>
<dbReference type="RefSeq" id="XP_040754633.1">
    <property type="nucleotide sequence ID" value="XM_040899781.1"/>
</dbReference>
<dbReference type="AlphaFoldDB" id="A0A2T5M3X6"/>
<evidence type="ECO:0000256" key="1">
    <source>
        <dbReference type="SAM" id="MobiDB-lite"/>
    </source>
</evidence>
<gene>
    <name evidence="2" type="ORF">P175DRAFT_0530347</name>
</gene>
<feature type="compositionally biased region" description="Polar residues" evidence="1">
    <location>
        <begin position="108"/>
        <end position="120"/>
    </location>
</feature>
<dbReference type="VEuPathDB" id="FungiDB:P175DRAFT_0530347"/>
<evidence type="ECO:0000313" key="2">
    <source>
        <dbReference type="EMBL" id="PTU23241.1"/>
    </source>
</evidence>
<protein>
    <submittedName>
        <fullName evidence="2">Uncharacterized protein</fullName>
    </submittedName>
</protein>
<dbReference type="EMBL" id="MSFN02000002">
    <property type="protein sequence ID" value="PTU23241.1"/>
    <property type="molecule type" value="Genomic_DNA"/>
</dbReference>
<evidence type="ECO:0000313" key="3">
    <source>
        <dbReference type="Proteomes" id="UP000244073"/>
    </source>
</evidence>
<organism evidence="2 3">
    <name type="scientific">Aspergillus ochraceoroseus IBT 24754</name>
    <dbReference type="NCBI Taxonomy" id="1392256"/>
    <lineage>
        <taxon>Eukaryota</taxon>
        <taxon>Fungi</taxon>
        <taxon>Dikarya</taxon>
        <taxon>Ascomycota</taxon>
        <taxon>Pezizomycotina</taxon>
        <taxon>Eurotiomycetes</taxon>
        <taxon>Eurotiomycetidae</taxon>
        <taxon>Eurotiales</taxon>
        <taxon>Aspergillaceae</taxon>
        <taxon>Aspergillus</taxon>
        <taxon>Aspergillus subgen. Nidulantes</taxon>
    </lineage>
</organism>
<name>A0A2T5M3X6_9EURO</name>
<accession>A0A2T5M3X6</accession>
<dbReference type="GeneID" id="63816663"/>
<comment type="caution">
    <text evidence="2">The sequence shown here is derived from an EMBL/GenBank/DDBJ whole genome shotgun (WGS) entry which is preliminary data.</text>
</comment>
<feature type="compositionally biased region" description="Basic and acidic residues" evidence="1">
    <location>
        <begin position="125"/>
        <end position="137"/>
    </location>
</feature>
<sequence length="281" mass="31416">MRLDYWSSITTRRACRSPWCFRCWPSRPRWLKIASSSIGLPSFHRYTPFAAEMQGKAASADGTLLSTSNFTTSASKTGLEIPAENYQDLGLTISFFERGALRPDMNSVAHSSDEQASPETPVSGIEKRQNRSFEGRQRNGIRAAGKLGIQKLRPMGGLVIQFPAGFIRDFVLHWSAPISEQDVERLDLRDASVFSSFCPRHYYGGPVSFDVDDCNEVLVFRDENQGAAACWGILLSDIANGDSDPPVYVKQDMADKKTENWERWAERFSLACVYHAVGRSA</sequence>